<accession>A0A645A5T8</accession>
<feature type="region of interest" description="Disordered" evidence="1">
    <location>
        <begin position="54"/>
        <end position="96"/>
    </location>
</feature>
<gene>
    <name evidence="2" type="ORF">SDC9_95182</name>
</gene>
<protein>
    <submittedName>
        <fullName evidence="2">Uncharacterized protein</fullName>
    </submittedName>
</protein>
<dbReference type="EMBL" id="VSSQ01012105">
    <property type="protein sequence ID" value="MPM48457.1"/>
    <property type="molecule type" value="Genomic_DNA"/>
</dbReference>
<comment type="caution">
    <text evidence="2">The sequence shown here is derived from an EMBL/GenBank/DDBJ whole genome shotgun (WGS) entry which is preliminary data.</text>
</comment>
<evidence type="ECO:0000313" key="2">
    <source>
        <dbReference type="EMBL" id="MPM48457.1"/>
    </source>
</evidence>
<proteinExistence type="predicted"/>
<organism evidence="2">
    <name type="scientific">bioreactor metagenome</name>
    <dbReference type="NCBI Taxonomy" id="1076179"/>
    <lineage>
        <taxon>unclassified sequences</taxon>
        <taxon>metagenomes</taxon>
        <taxon>ecological metagenomes</taxon>
    </lineage>
</organism>
<reference evidence="2" key="1">
    <citation type="submission" date="2019-08" db="EMBL/GenBank/DDBJ databases">
        <authorList>
            <person name="Kucharzyk K."/>
            <person name="Murdoch R.W."/>
            <person name="Higgins S."/>
            <person name="Loffler F."/>
        </authorList>
    </citation>
    <scope>NUCLEOTIDE SEQUENCE</scope>
</reference>
<evidence type="ECO:0000256" key="1">
    <source>
        <dbReference type="SAM" id="MobiDB-lite"/>
    </source>
</evidence>
<sequence length="262" mass="28357">MPGLLDLAAGGVNQLHKGKVQLSDLVLAADKLAVLLGEYGIHLQIADSHHFGNGGHDGQRLADGLGDQSDHHHSGHKGSNNDSRRNDDADVGVAGVQGGPLLRVNRDEVKQLQKIVPQKRAARYQLRVQPDSLSIQADLVLGGYNRHVVGEVALNFLHKAEGFLVGGGRGAQRQRTDQRLRVGRQGVRAVPNGDLIRRVCVGKLQRKVADLLKGDACLPRIFQPQSVLPVEPGVFFLDCKRAENTDSADQEGKQNNNHKAAH</sequence>
<name>A0A645A5T8_9ZZZZ</name>
<dbReference type="AlphaFoldDB" id="A0A645A5T8"/>